<proteinExistence type="predicted"/>
<sequence length="59" mass="6447">MSAVTLSPTKGYTAAATRDGASRKGLWARLYASIVAAQMARAERELAFYIQRTGDDPRK</sequence>
<dbReference type="RefSeq" id="WP_132030317.1">
    <property type="nucleotide sequence ID" value="NZ_SMAI01000002.1"/>
</dbReference>
<organism evidence="1 2">
    <name type="scientific">Aquabacter spiritensis</name>
    <dbReference type="NCBI Taxonomy" id="933073"/>
    <lineage>
        <taxon>Bacteria</taxon>
        <taxon>Pseudomonadati</taxon>
        <taxon>Pseudomonadota</taxon>
        <taxon>Alphaproteobacteria</taxon>
        <taxon>Hyphomicrobiales</taxon>
        <taxon>Xanthobacteraceae</taxon>
        <taxon>Aquabacter</taxon>
    </lineage>
</organism>
<evidence type="ECO:0000313" key="1">
    <source>
        <dbReference type="EMBL" id="TCT06847.1"/>
    </source>
</evidence>
<dbReference type="Proteomes" id="UP000294664">
    <property type="component" value="Unassembled WGS sequence"/>
</dbReference>
<dbReference type="AlphaFoldDB" id="A0A4R3M5U0"/>
<comment type="caution">
    <text evidence="1">The sequence shown here is derived from an EMBL/GenBank/DDBJ whole genome shotgun (WGS) entry which is preliminary data.</text>
</comment>
<dbReference type="EMBL" id="SMAI01000002">
    <property type="protein sequence ID" value="TCT06847.1"/>
    <property type="molecule type" value="Genomic_DNA"/>
</dbReference>
<gene>
    <name evidence="1" type="ORF">EDC64_102328</name>
</gene>
<reference evidence="1 2" key="1">
    <citation type="submission" date="2019-03" db="EMBL/GenBank/DDBJ databases">
        <title>Genomic Encyclopedia of Type Strains, Phase IV (KMG-IV): sequencing the most valuable type-strain genomes for metagenomic binning, comparative biology and taxonomic classification.</title>
        <authorList>
            <person name="Goeker M."/>
        </authorList>
    </citation>
    <scope>NUCLEOTIDE SEQUENCE [LARGE SCALE GENOMIC DNA]</scope>
    <source>
        <strain evidence="1 2">DSM 9035</strain>
    </source>
</reference>
<keyword evidence="2" id="KW-1185">Reference proteome</keyword>
<evidence type="ECO:0000313" key="2">
    <source>
        <dbReference type="Proteomes" id="UP000294664"/>
    </source>
</evidence>
<protein>
    <submittedName>
        <fullName evidence="1">Uncharacterized protein</fullName>
    </submittedName>
</protein>
<name>A0A4R3M5U0_9HYPH</name>
<accession>A0A4R3M5U0</accession>